<gene>
    <name evidence="1" type="ORF">ACFOD6_06350</name>
</gene>
<dbReference type="EMBL" id="JBHRSM010000011">
    <property type="protein sequence ID" value="MFC3085666.1"/>
    <property type="molecule type" value="Genomic_DNA"/>
</dbReference>
<protein>
    <submittedName>
        <fullName evidence="1">Uncharacterized protein</fullName>
    </submittedName>
</protein>
<comment type="caution">
    <text evidence="1">The sequence shown here is derived from an EMBL/GenBank/DDBJ whole genome shotgun (WGS) entry which is preliminary data.</text>
</comment>
<accession>A0ABV7DSA2</accession>
<organism evidence="1 2">
    <name type="scientific">Tabrizicola soli</name>
    <dbReference type="NCBI Taxonomy" id="2185115"/>
    <lineage>
        <taxon>Bacteria</taxon>
        <taxon>Pseudomonadati</taxon>
        <taxon>Pseudomonadota</taxon>
        <taxon>Alphaproteobacteria</taxon>
        <taxon>Rhodobacterales</taxon>
        <taxon>Paracoccaceae</taxon>
        <taxon>Tabrizicola</taxon>
    </lineage>
</organism>
<keyword evidence="2" id="KW-1185">Reference proteome</keyword>
<evidence type="ECO:0000313" key="1">
    <source>
        <dbReference type="EMBL" id="MFC3085666.1"/>
    </source>
</evidence>
<evidence type="ECO:0000313" key="2">
    <source>
        <dbReference type="Proteomes" id="UP001595445"/>
    </source>
</evidence>
<dbReference type="RefSeq" id="WP_197641933.1">
    <property type="nucleotide sequence ID" value="NZ_JAEACP010000002.1"/>
</dbReference>
<name>A0ABV7DSA2_9RHOB</name>
<dbReference type="Proteomes" id="UP001595445">
    <property type="component" value="Unassembled WGS sequence"/>
</dbReference>
<sequence length="256" mass="27363">MPRLLIASGLLLMAVGFGTAGWKHFRSPPPRAEAELPPPPPGMPRQGWLISPSGGLVPQDEALAFLRQDRFMPARTVTILRDARLAELLVQGEKLPDAPYLQVLADIRAPMLAEMLCKEMTSTLAADCAVNRARVEAGSVDPLQGTARFRIELVFRLKPEAEELPDLGTHVLTGARRTLDLDPGAEGTESPEAALAAALVQAQAACPEEGLFCRIQRLAVDWSEAAPVRLTAEVAWLAPLPKGVIALPPLEAAPGG</sequence>
<proteinExistence type="predicted"/>
<reference evidence="2" key="1">
    <citation type="journal article" date="2019" name="Int. J. Syst. Evol. Microbiol.">
        <title>The Global Catalogue of Microorganisms (GCM) 10K type strain sequencing project: providing services to taxonomists for standard genome sequencing and annotation.</title>
        <authorList>
            <consortium name="The Broad Institute Genomics Platform"/>
            <consortium name="The Broad Institute Genome Sequencing Center for Infectious Disease"/>
            <person name="Wu L."/>
            <person name="Ma J."/>
        </authorList>
    </citation>
    <scope>NUCLEOTIDE SEQUENCE [LARGE SCALE GENOMIC DNA]</scope>
    <source>
        <strain evidence="2">KCTC 62102</strain>
    </source>
</reference>